<accession>A0A4Y2EW76</accession>
<reference evidence="1 2" key="1">
    <citation type="journal article" date="2019" name="Sci. Rep.">
        <title>Orb-weaving spider Araneus ventricosus genome elucidates the spidroin gene catalogue.</title>
        <authorList>
            <person name="Kono N."/>
            <person name="Nakamura H."/>
            <person name="Ohtoshi R."/>
            <person name="Moran D.A.P."/>
            <person name="Shinohara A."/>
            <person name="Yoshida Y."/>
            <person name="Fujiwara M."/>
            <person name="Mori M."/>
            <person name="Tomita M."/>
            <person name="Arakawa K."/>
        </authorList>
    </citation>
    <scope>NUCLEOTIDE SEQUENCE [LARGE SCALE GENOMIC DNA]</scope>
</reference>
<gene>
    <name evidence="1" type="ORF">AVEN_127439_1</name>
</gene>
<evidence type="ECO:0000313" key="1">
    <source>
        <dbReference type="EMBL" id="GBM32539.1"/>
    </source>
</evidence>
<dbReference type="Proteomes" id="UP000499080">
    <property type="component" value="Unassembled WGS sequence"/>
</dbReference>
<dbReference type="AlphaFoldDB" id="A0A4Y2EW76"/>
<organism evidence="1 2">
    <name type="scientific">Araneus ventricosus</name>
    <name type="common">Orbweaver spider</name>
    <name type="synonym">Epeira ventricosa</name>
    <dbReference type="NCBI Taxonomy" id="182803"/>
    <lineage>
        <taxon>Eukaryota</taxon>
        <taxon>Metazoa</taxon>
        <taxon>Ecdysozoa</taxon>
        <taxon>Arthropoda</taxon>
        <taxon>Chelicerata</taxon>
        <taxon>Arachnida</taxon>
        <taxon>Araneae</taxon>
        <taxon>Araneomorphae</taxon>
        <taxon>Entelegynae</taxon>
        <taxon>Araneoidea</taxon>
        <taxon>Araneidae</taxon>
        <taxon>Araneus</taxon>
    </lineage>
</organism>
<protein>
    <submittedName>
        <fullName evidence="1">Uncharacterized protein</fullName>
    </submittedName>
</protein>
<proteinExistence type="predicted"/>
<sequence length="112" mass="13103">MECVRFRNGMRQIRPQLVFPFVNWIVLCINLRNGFTYRNGMCLIQEWNASDSPQLVFPFVSWIVLCINLKNDFTSSEWNASDLSSAGLSFRKLEFTLHQSVIFFRIIGMECV</sequence>
<dbReference type="EMBL" id="BGPR01000710">
    <property type="protein sequence ID" value="GBM32539.1"/>
    <property type="molecule type" value="Genomic_DNA"/>
</dbReference>
<comment type="caution">
    <text evidence="1">The sequence shown here is derived from an EMBL/GenBank/DDBJ whole genome shotgun (WGS) entry which is preliminary data.</text>
</comment>
<evidence type="ECO:0000313" key="2">
    <source>
        <dbReference type="Proteomes" id="UP000499080"/>
    </source>
</evidence>
<keyword evidence="2" id="KW-1185">Reference proteome</keyword>
<name>A0A4Y2EW76_ARAVE</name>